<accession>A0AAE1UKE4</accession>
<dbReference type="SUPFAM" id="SSF103473">
    <property type="entry name" value="MFS general substrate transporter"/>
    <property type="match status" value="1"/>
</dbReference>
<organism evidence="7 8">
    <name type="scientific">Petrolisthes manimaculis</name>
    <dbReference type="NCBI Taxonomy" id="1843537"/>
    <lineage>
        <taxon>Eukaryota</taxon>
        <taxon>Metazoa</taxon>
        <taxon>Ecdysozoa</taxon>
        <taxon>Arthropoda</taxon>
        <taxon>Crustacea</taxon>
        <taxon>Multicrustacea</taxon>
        <taxon>Malacostraca</taxon>
        <taxon>Eumalacostraca</taxon>
        <taxon>Eucarida</taxon>
        <taxon>Decapoda</taxon>
        <taxon>Pleocyemata</taxon>
        <taxon>Anomura</taxon>
        <taxon>Galatheoidea</taxon>
        <taxon>Porcellanidae</taxon>
        <taxon>Petrolisthes</taxon>
    </lineage>
</organism>
<name>A0AAE1UKE4_9EUCA</name>
<dbReference type="Gene3D" id="1.20.1250.20">
    <property type="entry name" value="MFS general substrate transporter like domains"/>
    <property type="match status" value="1"/>
</dbReference>
<evidence type="ECO:0000256" key="4">
    <source>
        <dbReference type="ARBA" id="ARBA00023136"/>
    </source>
</evidence>
<evidence type="ECO:0000313" key="7">
    <source>
        <dbReference type="EMBL" id="KAK4328248.1"/>
    </source>
</evidence>
<comment type="subcellular location">
    <subcellularLocation>
        <location evidence="1">Membrane</location>
        <topology evidence="1">Multi-pass membrane protein</topology>
    </subcellularLocation>
</comment>
<proteinExistence type="predicted"/>
<dbReference type="GO" id="GO:0016020">
    <property type="term" value="C:membrane"/>
    <property type="evidence" value="ECO:0007669"/>
    <property type="project" value="UniProtKB-SubCell"/>
</dbReference>
<evidence type="ECO:0000313" key="8">
    <source>
        <dbReference type="Proteomes" id="UP001292094"/>
    </source>
</evidence>
<dbReference type="Proteomes" id="UP001292094">
    <property type="component" value="Unassembled WGS sequence"/>
</dbReference>
<reference evidence="7" key="1">
    <citation type="submission" date="2023-11" db="EMBL/GenBank/DDBJ databases">
        <title>Genome assemblies of two species of porcelain crab, Petrolisthes cinctipes and Petrolisthes manimaculis (Anomura: Porcellanidae).</title>
        <authorList>
            <person name="Angst P."/>
        </authorList>
    </citation>
    <scope>NUCLEOTIDE SEQUENCE</scope>
    <source>
        <strain evidence="7">PB745_02</strain>
        <tissue evidence="7">Gill</tissue>
    </source>
</reference>
<dbReference type="EMBL" id="JAWZYT010000092">
    <property type="protein sequence ID" value="KAK4328248.1"/>
    <property type="molecule type" value="Genomic_DNA"/>
</dbReference>
<feature type="transmembrane region" description="Helical" evidence="5">
    <location>
        <begin position="12"/>
        <end position="32"/>
    </location>
</feature>
<gene>
    <name evidence="7" type="ORF">Pmani_001366</name>
</gene>
<keyword evidence="2 5" id="KW-0812">Transmembrane</keyword>
<evidence type="ECO:0000256" key="2">
    <source>
        <dbReference type="ARBA" id="ARBA00022692"/>
    </source>
</evidence>
<evidence type="ECO:0000256" key="3">
    <source>
        <dbReference type="ARBA" id="ARBA00022989"/>
    </source>
</evidence>
<dbReference type="InterPro" id="IPR024989">
    <property type="entry name" value="MFS_assoc_dom"/>
</dbReference>
<keyword evidence="8" id="KW-1185">Reference proteome</keyword>
<dbReference type="Pfam" id="PF12832">
    <property type="entry name" value="MFS_1_like"/>
    <property type="match status" value="1"/>
</dbReference>
<sequence>MQLGITYSEMAYILALQPIGVLLGPSISGLVADKTGHYKLVLCLCSVATAALTVAMLYVPSRPLLTQQYSPVPSSFLNLTCHPHPQQHHTLIWSSFVPPTSACSDNGTALQLCLQVGVCLRSGA</sequence>
<evidence type="ECO:0000259" key="6">
    <source>
        <dbReference type="Pfam" id="PF12832"/>
    </source>
</evidence>
<evidence type="ECO:0000256" key="1">
    <source>
        <dbReference type="ARBA" id="ARBA00004141"/>
    </source>
</evidence>
<dbReference type="InterPro" id="IPR036259">
    <property type="entry name" value="MFS_trans_sf"/>
</dbReference>
<dbReference type="AlphaFoldDB" id="A0AAE1UKE4"/>
<keyword evidence="4 5" id="KW-0472">Membrane</keyword>
<comment type="caution">
    <text evidence="7">The sequence shown here is derived from an EMBL/GenBank/DDBJ whole genome shotgun (WGS) entry which is preliminary data.</text>
</comment>
<keyword evidence="3 5" id="KW-1133">Transmembrane helix</keyword>
<feature type="transmembrane region" description="Helical" evidence="5">
    <location>
        <begin position="38"/>
        <end position="59"/>
    </location>
</feature>
<protein>
    <recommendedName>
        <fullName evidence="6">Major facilitator superfamily associated domain-containing protein</fullName>
    </recommendedName>
</protein>
<feature type="domain" description="Major facilitator superfamily associated" evidence="6">
    <location>
        <begin position="2"/>
        <end position="65"/>
    </location>
</feature>
<evidence type="ECO:0000256" key="5">
    <source>
        <dbReference type="SAM" id="Phobius"/>
    </source>
</evidence>